<dbReference type="SUPFAM" id="SSF48452">
    <property type="entry name" value="TPR-like"/>
    <property type="match status" value="1"/>
</dbReference>
<dbReference type="AlphaFoldDB" id="A6GFH8"/>
<sequence>LDYAHGRFEAAESLGEHLLFGPAPADEAEAQRQARLERGRALHDWVLGTKIEVYGADHPQTGDARLYVAAYRKVQAGTAAEAEQARLLAEALELTREATETYRRKLGWANASSGFGLRSQFYIHIDRGDRDAAFEVIQEALAVELELVGEGHPRSLDVRELFGRELLARQEFEGAAEQLLTVWRGVEALDIDLRISPAWLHQSIGHAFIGLGLNLDALPHYRASVELARSELADAPRGRMIVHENLAAAILDTVEAEGEDPPQETATDPAPLLADAEAAQREAMAIVQAHADDPEHGPRLLSLDPDDWADEAARALATSRKLAAGHTKLARIEVARGDLPKAIQECRRGIELLEESDLAVASFYARIAQIHVRADAIDEAIDAYERAAELDEAHARLMFAATRDQQIGLLERERDNHAGHVAAYAHAYELGLRHEAEAEPSKDPQERRDYATNLVLLALNLGGTHVFNDDFELGIPYLIEARDRLEALDPPDPGLRSQVLMLISMACEHLPERSRAKTKACPS</sequence>
<feature type="repeat" description="TPR" evidence="1">
    <location>
        <begin position="361"/>
        <end position="394"/>
    </location>
</feature>
<evidence type="ECO:0000313" key="2">
    <source>
        <dbReference type="EMBL" id="EDM75405.1"/>
    </source>
</evidence>
<dbReference type="RefSeq" id="WP_006975468.1">
    <property type="nucleotide sequence ID" value="NZ_ABCS01000093.1"/>
</dbReference>
<gene>
    <name evidence="2" type="ORF">PPSIR1_10380</name>
</gene>
<accession>A6GFH8</accession>
<reference evidence="2 3" key="1">
    <citation type="submission" date="2007-06" db="EMBL/GenBank/DDBJ databases">
        <authorList>
            <person name="Shimkets L."/>
            <person name="Ferriera S."/>
            <person name="Johnson J."/>
            <person name="Kravitz S."/>
            <person name="Beeson K."/>
            <person name="Sutton G."/>
            <person name="Rogers Y.-H."/>
            <person name="Friedman R."/>
            <person name="Frazier M."/>
            <person name="Venter J.C."/>
        </authorList>
    </citation>
    <scope>NUCLEOTIDE SEQUENCE [LARGE SCALE GENOMIC DNA]</scope>
    <source>
        <strain evidence="2 3">SIR-1</strain>
    </source>
</reference>
<evidence type="ECO:0000313" key="3">
    <source>
        <dbReference type="Proteomes" id="UP000005801"/>
    </source>
</evidence>
<dbReference type="Gene3D" id="1.25.40.10">
    <property type="entry name" value="Tetratricopeptide repeat domain"/>
    <property type="match status" value="2"/>
</dbReference>
<name>A6GFH8_9BACT</name>
<keyword evidence="3" id="KW-1185">Reference proteome</keyword>
<keyword evidence="1" id="KW-0802">TPR repeat</keyword>
<protein>
    <submittedName>
        <fullName evidence="2">Uncharacterized protein</fullName>
    </submittedName>
</protein>
<comment type="caution">
    <text evidence="2">The sequence shown here is derived from an EMBL/GenBank/DDBJ whole genome shotgun (WGS) entry which is preliminary data.</text>
</comment>
<dbReference type="Proteomes" id="UP000005801">
    <property type="component" value="Unassembled WGS sequence"/>
</dbReference>
<dbReference type="EMBL" id="ABCS01000093">
    <property type="protein sequence ID" value="EDM75405.1"/>
    <property type="molecule type" value="Genomic_DNA"/>
</dbReference>
<feature type="non-terminal residue" evidence="2">
    <location>
        <position position="1"/>
    </location>
</feature>
<organism evidence="2 3">
    <name type="scientific">Plesiocystis pacifica SIR-1</name>
    <dbReference type="NCBI Taxonomy" id="391625"/>
    <lineage>
        <taxon>Bacteria</taxon>
        <taxon>Pseudomonadati</taxon>
        <taxon>Myxococcota</taxon>
        <taxon>Polyangia</taxon>
        <taxon>Nannocystales</taxon>
        <taxon>Nannocystaceae</taxon>
        <taxon>Plesiocystis</taxon>
    </lineage>
</organism>
<dbReference type="InterPro" id="IPR019734">
    <property type="entry name" value="TPR_rpt"/>
</dbReference>
<evidence type="ECO:0000256" key="1">
    <source>
        <dbReference type="PROSITE-ProRule" id="PRU00339"/>
    </source>
</evidence>
<dbReference type="PROSITE" id="PS50005">
    <property type="entry name" value="TPR"/>
    <property type="match status" value="1"/>
</dbReference>
<dbReference type="InterPro" id="IPR011990">
    <property type="entry name" value="TPR-like_helical_dom_sf"/>
</dbReference>
<dbReference type="Pfam" id="PF13181">
    <property type="entry name" value="TPR_8"/>
    <property type="match status" value="1"/>
</dbReference>
<dbReference type="SMART" id="SM00028">
    <property type="entry name" value="TPR"/>
    <property type="match status" value="3"/>
</dbReference>
<proteinExistence type="predicted"/>